<dbReference type="Proteomes" id="UP000318704">
    <property type="component" value="Chromosome"/>
</dbReference>
<evidence type="ECO:0000313" key="2">
    <source>
        <dbReference type="Proteomes" id="UP000318704"/>
    </source>
</evidence>
<organism evidence="1 2">
    <name type="scientific">Gimesia aquarii</name>
    <dbReference type="NCBI Taxonomy" id="2527964"/>
    <lineage>
        <taxon>Bacteria</taxon>
        <taxon>Pseudomonadati</taxon>
        <taxon>Planctomycetota</taxon>
        <taxon>Planctomycetia</taxon>
        <taxon>Planctomycetales</taxon>
        <taxon>Planctomycetaceae</taxon>
        <taxon>Gimesia</taxon>
    </lineage>
</organism>
<accession>A0A517VPI0</accession>
<gene>
    <name evidence="1" type="ORF">V144x_02620</name>
</gene>
<name>A0A517VPI0_9PLAN</name>
<dbReference type="EMBL" id="CP037920">
    <property type="protein sequence ID" value="QDT94830.1"/>
    <property type="molecule type" value="Genomic_DNA"/>
</dbReference>
<evidence type="ECO:0000313" key="1">
    <source>
        <dbReference type="EMBL" id="QDT94830.1"/>
    </source>
</evidence>
<dbReference type="KEGG" id="gaw:V144x_02620"/>
<proteinExistence type="predicted"/>
<dbReference type="AlphaFoldDB" id="A0A517VPI0"/>
<dbReference type="RefSeq" id="WP_144980210.1">
    <property type="nucleotide sequence ID" value="NZ_CP037920.1"/>
</dbReference>
<sequence length="142" mass="16214">MKTHLHVLVPTSTTLLGIVDAMEAILAPYRLKHDDTSQPNWQFDYLCLFEATLRCDETDAELPSEMHHYAGYISRVDRLRADVSAAAIVTPDGVWHDIHDFGYSMMNAAESNAAAQKKWSSYYRQLLENNPDCWVIETWAHS</sequence>
<protein>
    <submittedName>
        <fullName evidence="1">Uncharacterized protein</fullName>
    </submittedName>
</protein>
<reference evidence="1 2" key="1">
    <citation type="submission" date="2019-03" db="EMBL/GenBank/DDBJ databases">
        <title>Deep-cultivation of Planctomycetes and their phenomic and genomic characterization uncovers novel biology.</title>
        <authorList>
            <person name="Wiegand S."/>
            <person name="Jogler M."/>
            <person name="Boedeker C."/>
            <person name="Pinto D."/>
            <person name="Vollmers J."/>
            <person name="Rivas-Marin E."/>
            <person name="Kohn T."/>
            <person name="Peeters S.H."/>
            <person name="Heuer A."/>
            <person name="Rast P."/>
            <person name="Oberbeckmann S."/>
            <person name="Bunk B."/>
            <person name="Jeske O."/>
            <person name="Meyerdierks A."/>
            <person name="Storesund J.E."/>
            <person name="Kallscheuer N."/>
            <person name="Luecker S."/>
            <person name="Lage O.M."/>
            <person name="Pohl T."/>
            <person name="Merkel B.J."/>
            <person name="Hornburger P."/>
            <person name="Mueller R.-W."/>
            <person name="Bruemmer F."/>
            <person name="Labrenz M."/>
            <person name="Spormann A.M."/>
            <person name="Op den Camp H."/>
            <person name="Overmann J."/>
            <person name="Amann R."/>
            <person name="Jetten M.S.M."/>
            <person name="Mascher T."/>
            <person name="Medema M.H."/>
            <person name="Devos D.P."/>
            <person name="Kaster A.-K."/>
            <person name="Ovreas L."/>
            <person name="Rohde M."/>
            <person name="Galperin M.Y."/>
            <person name="Jogler C."/>
        </authorList>
    </citation>
    <scope>NUCLEOTIDE SEQUENCE [LARGE SCALE GENOMIC DNA]</scope>
    <source>
        <strain evidence="1 2">V144</strain>
    </source>
</reference>